<gene>
    <name evidence="2" type="ORF">MEDL_50951</name>
</gene>
<accession>A0A8S3U3U8</accession>
<proteinExistence type="predicted"/>
<evidence type="ECO:0000313" key="3">
    <source>
        <dbReference type="Proteomes" id="UP000683360"/>
    </source>
</evidence>
<organism evidence="2 3">
    <name type="scientific">Mytilus edulis</name>
    <name type="common">Blue mussel</name>
    <dbReference type="NCBI Taxonomy" id="6550"/>
    <lineage>
        <taxon>Eukaryota</taxon>
        <taxon>Metazoa</taxon>
        <taxon>Spiralia</taxon>
        <taxon>Lophotrochozoa</taxon>
        <taxon>Mollusca</taxon>
        <taxon>Bivalvia</taxon>
        <taxon>Autobranchia</taxon>
        <taxon>Pteriomorphia</taxon>
        <taxon>Mytilida</taxon>
        <taxon>Mytiloidea</taxon>
        <taxon>Mytilidae</taxon>
        <taxon>Mytilinae</taxon>
        <taxon>Mytilus</taxon>
    </lineage>
</organism>
<sequence>MTKTALRLSNSEFRVGSMDAIFGLFVDMVHEEKRDGKTYICFESQFSWESNNEVQQRAMRSMPPGTSGPVSSQVYVATPVHIQPLMSMPSSRLSNDSYIPFGSPAQQAPQMASNAFLAHQIGNVGPRMPGFRTSGQIPSLLPPPVVQHPGPRDK</sequence>
<dbReference type="AlphaFoldDB" id="A0A8S3U3U8"/>
<keyword evidence="3" id="KW-1185">Reference proteome</keyword>
<evidence type="ECO:0000313" key="2">
    <source>
        <dbReference type="EMBL" id="CAG2238543.1"/>
    </source>
</evidence>
<dbReference type="Proteomes" id="UP000683360">
    <property type="component" value="Unassembled WGS sequence"/>
</dbReference>
<comment type="caution">
    <text evidence="2">The sequence shown here is derived from an EMBL/GenBank/DDBJ whole genome shotgun (WGS) entry which is preliminary data.</text>
</comment>
<name>A0A8S3U3U8_MYTED</name>
<protein>
    <submittedName>
        <fullName evidence="2">Uncharacterized protein</fullName>
    </submittedName>
</protein>
<feature type="region of interest" description="Disordered" evidence="1">
    <location>
        <begin position="131"/>
        <end position="154"/>
    </location>
</feature>
<dbReference type="EMBL" id="CAJPWZ010002453">
    <property type="protein sequence ID" value="CAG2238543.1"/>
    <property type="molecule type" value="Genomic_DNA"/>
</dbReference>
<reference evidence="2" key="1">
    <citation type="submission" date="2021-03" db="EMBL/GenBank/DDBJ databases">
        <authorList>
            <person name="Bekaert M."/>
        </authorList>
    </citation>
    <scope>NUCLEOTIDE SEQUENCE</scope>
</reference>
<evidence type="ECO:0000256" key="1">
    <source>
        <dbReference type="SAM" id="MobiDB-lite"/>
    </source>
</evidence>